<dbReference type="GO" id="GO:0003723">
    <property type="term" value="F:RNA binding"/>
    <property type="evidence" value="ECO:0007669"/>
    <property type="project" value="InterPro"/>
</dbReference>
<dbReference type="Pfam" id="PF03861">
    <property type="entry name" value="ANTAR"/>
    <property type="match status" value="1"/>
</dbReference>
<organism evidence="2 3">
    <name type="scientific">Alloalcanivorax marinus</name>
    <dbReference type="NCBI Taxonomy" id="1177169"/>
    <lineage>
        <taxon>Bacteria</taxon>
        <taxon>Pseudomonadati</taxon>
        <taxon>Pseudomonadota</taxon>
        <taxon>Gammaproteobacteria</taxon>
        <taxon>Oceanospirillales</taxon>
        <taxon>Alcanivoracaceae</taxon>
        <taxon>Alloalcanivorax</taxon>
    </lineage>
</organism>
<dbReference type="Proteomes" id="UP001108027">
    <property type="component" value="Unassembled WGS sequence"/>
</dbReference>
<dbReference type="InterPro" id="IPR008327">
    <property type="entry name" value="Sig_transdc_resp-reg_antiterm"/>
</dbReference>
<dbReference type="InterPro" id="IPR036388">
    <property type="entry name" value="WH-like_DNA-bd_sf"/>
</dbReference>
<dbReference type="PROSITE" id="PS50921">
    <property type="entry name" value="ANTAR"/>
    <property type="match status" value="1"/>
</dbReference>
<name>A0A9Q3UHZ2_9GAMM</name>
<evidence type="ECO:0000313" key="2">
    <source>
        <dbReference type="EMBL" id="MCC4307536.1"/>
    </source>
</evidence>
<gene>
    <name evidence="2" type="ORF">LL252_03035</name>
</gene>
<comment type="caution">
    <text evidence="2">The sequence shown here is derived from an EMBL/GenBank/DDBJ whole genome shotgun (WGS) entry which is preliminary data.</text>
</comment>
<dbReference type="Gene3D" id="1.10.10.10">
    <property type="entry name" value="Winged helix-like DNA-binding domain superfamily/Winged helix DNA-binding domain"/>
    <property type="match status" value="1"/>
</dbReference>
<dbReference type="Gene3D" id="3.40.50.2300">
    <property type="match status" value="1"/>
</dbReference>
<protein>
    <submittedName>
        <fullName evidence="2">ANTAR domain-containing protein</fullName>
    </submittedName>
</protein>
<evidence type="ECO:0000259" key="1">
    <source>
        <dbReference type="PROSITE" id="PS50921"/>
    </source>
</evidence>
<dbReference type="SMART" id="SM01012">
    <property type="entry name" value="ANTAR"/>
    <property type="match status" value="1"/>
</dbReference>
<dbReference type="InterPro" id="IPR005561">
    <property type="entry name" value="ANTAR"/>
</dbReference>
<dbReference type="PIRSF" id="PIRSF036382">
    <property type="entry name" value="RR_antiterm"/>
    <property type="match status" value="1"/>
</dbReference>
<accession>A0A9Q3UHZ2</accession>
<keyword evidence="3" id="KW-1185">Reference proteome</keyword>
<dbReference type="EMBL" id="JAJGNA010000002">
    <property type="protein sequence ID" value="MCC4307536.1"/>
    <property type="molecule type" value="Genomic_DNA"/>
</dbReference>
<dbReference type="RefSeq" id="WP_204431574.1">
    <property type="nucleotide sequence ID" value="NZ_JADDOL010000034.1"/>
</dbReference>
<evidence type="ECO:0000313" key="3">
    <source>
        <dbReference type="Proteomes" id="UP001108027"/>
    </source>
</evidence>
<dbReference type="InterPro" id="IPR049021">
    <property type="entry name" value="AmiR_N"/>
</dbReference>
<dbReference type="InterPro" id="IPR011006">
    <property type="entry name" value="CheY-like_superfamily"/>
</dbReference>
<feature type="domain" description="ANTAR" evidence="1">
    <location>
        <begin position="125"/>
        <end position="186"/>
    </location>
</feature>
<dbReference type="SUPFAM" id="SSF52172">
    <property type="entry name" value="CheY-like"/>
    <property type="match status" value="1"/>
</dbReference>
<proteinExistence type="predicted"/>
<reference evidence="2" key="1">
    <citation type="submission" date="2021-10" db="EMBL/GenBank/DDBJ databases">
        <title>The diversity and Nitrogen Metabolism of Culturable Nitrate-Utilizing Bacteria Within the Oxygen Minimum Zone of the Changjiang (Yangtze River)Estuary.</title>
        <authorList>
            <person name="Zhang D."/>
            <person name="Zheng J."/>
            <person name="Liu S."/>
            <person name="He W."/>
        </authorList>
    </citation>
    <scope>NUCLEOTIDE SEQUENCE</scope>
    <source>
        <strain evidence="2">FXH-223</strain>
    </source>
</reference>
<sequence length="202" mass="23023">MSRSRIRVRGLRLLAIACDDRDAHHLQQQFQRLGVEACFLADLPGDDAFENTDMVLFDGDSPVLSHPDRELAWPALPRIVLTGVEAPSRLQWIIRQAPSAYLRKPVRFDGVMTALTLARAAADQQQGLQARIERLEERLRIRRFLFSAQLMLMKEFDLGEDDAYALLRSLAMRQQKTVEHFSLDLLARPEGYLRLAKDLLAG</sequence>
<dbReference type="Pfam" id="PF21332">
    <property type="entry name" value="AmiR_N"/>
    <property type="match status" value="1"/>
</dbReference>
<dbReference type="AlphaFoldDB" id="A0A9Q3UHZ2"/>